<dbReference type="GO" id="GO:0009451">
    <property type="term" value="P:RNA modification"/>
    <property type="evidence" value="ECO:0007669"/>
    <property type="project" value="InterPro"/>
</dbReference>
<evidence type="ECO:0000313" key="4">
    <source>
        <dbReference type="EMBL" id="KAF6174583.1"/>
    </source>
</evidence>
<feature type="domain" description="DYW" evidence="3">
    <location>
        <begin position="642"/>
        <end position="734"/>
    </location>
</feature>
<feature type="repeat" description="PPR" evidence="2">
    <location>
        <begin position="22"/>
        <end position="56"/>
    </location>
</feature>
<feature type="repeat" description="PPR" evidence="2">
    <location>
        <begin position="224"/>
        <end position="258"/>
    </location>
</feature>
<dbReference type="InterPro" id="IPR046848">
    <property type="entry name" value="E_motif"/>
</dbReference>
<dbReference type="FunFam" id="1.25.40.10:FF:000682">
    <property type="entry name" value="Pentatricopeptide repeat-containing protein At3g16610"/>
    <property type="match status" value="1"/>
</dbReference>
<dbReference type="PANTHER" id="PTHR24015:SF1832">
    <property type="entry name" value="OS03G0241800 PROTEIN"/>
    <property type="match status" value="1"/>
</dbReference>
<keyword evidence="1" id="KW-0677">Repeat</keyword>
<feature type="repeat" description="PPR" evidence="2">
    <location>
        <begin position="396"/>
        <end position="426"/>
    </location>
</feature>
<dbReference type="Proteomes" id="UP000541444">
    <property type="component" value="Unassembled WGS sequence"/>
</dbReference>
<proteinExistence type="predicted"/>
<gene>
    <name evidence="4" type="ORF">GIB67_006235</name>
</gene>
<dbReference type="PANTHER" id="PTHR24015">
    <property type="entry name" value="OS07G0578800 PROTEIN-RELATED"/>
    <property type="match status" value="1"/>
</dbReference>
<dbReference type="InterPro" id="IPR046849">
    <property type="entry name" value="E2_motif"/>
</dbReference>
<dbReference type="Pfam" id="PF14432">
    <property type="entry name" value="DYW_deaminase"/>
    <property type="match status" value="1"/>
</dbReference>
<organism evidence="4 5">
    <name type="scientific">Kingdonia uniflora</name>
    <dbReference type="NCBI Taxonomy" id="39325"/>
    <lineage>
        <taxon>Eukaryota</taxon>
        <taxon>Viridiplantae</taxon>
        <taxon>Streptophyta</taxon>
        <taxon>Embryophyta</taxon>
        <taxon>Tracheophyta</taxon>
        <taxon>Spermatophyta</taxon>
        <taxon>Magnoliopsida</taxon>
        <taxon>Ranunculales</taxon>
        <taxon>Circaeasteraceae</taxon>
        <taxon>Kingdonia</taxon>
    </lineage>
</organism>
<dbReference type="Pfam" id="PF13041">
    <property type="entry name" value="PPR_2"/>
    <property type="match status" value="3"/>
</dbReference>
<dbReference type="GO" id="GO:0003723">
    <property type="term" value="F:RNA binding"/>
    <property type="evidence" value="ECO:0007669"/>
    <property type="project" value="InterPro"/>
</dbReference>
<name>A0A7J7P5I2_9MAGN</name>
<dbReference type="PROSITE" id="PS51375">
    <property type="entry name" value="PPR"/>
    <property type="match status" value="7"/>
</dbReference>
<feature type="repeat" description="PPR" evidence="2">
    <location>
        <begin position="326"/>
        <end position="360"/>
    </location>
</feature>
<dbReference type="InterPro" id="IPR011990">
    <property type="entry name" value="TPR-like_helical_dom_sf"/>
</dbReference>
<feature type="repeat" description="PPR" evidence="2">
    <location>
        <begin position="92"/>
        <end position="126"/>
    </location>
</feature>
<dbReference type="EMBL" id="JACGCM010000252">
    <property type="protein sequence ID" value="KAF6174583.1"/>
    <property type="molecule type" value="Genomic_DNA"/>
</dbReference>
<dbReference type="OrthoDB" id="185373at2759"/>
<reference evidence="4 5" key="1">
    <citation type="journal article" date="2020" name="IScience">
        <title>Genome Sequencing of the Endangered Kingdonia uniflora (Circaeasteraceae, Ranunculales) Reveals Potential Mechanisms of Evolutionary Specialization.</title>
        <authorList>
            <person name="Sun Y."/>
            <person name="Deng T."/>
            <person name="Zhang A."/>
            <person name="Moore M.J."/>
            <person name="Landis J.B."/>
            <person name="Lin N."/>
            <person name="Zhang H."/>
            <person name="Zhang X."/>
            <person name="Huang J."/>
            <person name="Zhang X."/>
            <person name="Sun H."/>
            <person name="Wang H."/>
        </authorList>
    </citation>
    <scope>NUCLEOTIDE SEQUENCE [LARGE SCALE GENOMIC DNA]</scope>
    <source>
        <strain evidence="4">TB1705</strain>
        <tissue evidence="4">Leaf</tissue>
    </source>
</reference>
<dbReference type="InterPro" id="IPR002885">
    <property type="entry name" value="PPR_rpt"/>
</dbReference>
<dbReference type="Pfam" id="PF20431">
    <property type="entry name" value="E_motif"/>
    <property type="match status" value="1"/>
</dbReference>
<evidence type="ECO:0000313" key="5">
    <source>
        <dbReference type="Proteomes" id="UP000541444"/>
    </source>
</evidence>
<evidence type="ECO:0000259" key="3">
    <source>
        <dbReference type="Pfam" id="PF14432"/>
    </source>
</evidence>
<feature type="repeat" description="PPR" evidence="2">
    <location>
        <begin position="427"/>
        <end position="461"/>
    </location>
</feature>
<dbReference type="FunFam" id="1.25.40.10:FF:000031">
    <property type="entry name" value="Pentatricopeptide repeat-containing protein mitochondrial"/>
    <property type="match status" value="1"/>
</dbReference>
<dbReference type="Pfam" id="PF20430">
    <property type="entry name" value="Eplus_motif"/>
    <property type="match status" value="1"/>
</dbReference>
<dbReference type="FunFam" id="1.25.40.10:FF:000344">
    <property type="entry name" value="Pentatricopeptide repeat-containing protein"/>
    <property type="match status" value="1"/>
</dbReference>
<comment type="caution">
    <text evidence="4">The sequence shown here is derived from an EMBL/GenBank/DDBJ whole genome shotgun (WGS) entry which is preliminary data.</text>
</comment>
<sequence length="734" mass="81854">MYVTCGEVELARLIFDQNHVKSVFLWNSMIRYYSWNGPFDEGIDMYYKMIDLGIRPNKFTFPFVLKACSGLKALEEGREIHGHVKEVGLDSDVYVCTALIDLYAKCGCLTEARELFDKMTKRDVVAWNAMIAGSSLHGVYVDTIELVLEMQGMGISPNSSTFVAVLPAVGQAIKLNQGRIIHGYCVRRGFDNDGLVATSLLDMYGKCECLRYSCIIFGNMGVRNEITWSAMIGAYVQCGHMGEALMVFDRMCAGDNVNMTPPTLGSVLRACAKLTDVSRGRRLHGYLIKSGFMLDIMIENSLLAMYSKCGILEDAIRLFDEMKLKDSVSYSAIISGCVQNGNAEEALVIYREMLVSRVVPDMATMVGILPACAHLAALEHGRSNHCYLTIRGYALDTSVGNALIDMYSKCGQVDSSRKIFDRMPRRDIITWNTMIAGYGLHGRGREALLLFNDLRNEGLGIDCVTFISLLFACSHSGLVCEGKHWFAEMTQEYNIVPRMEHYICMVDLLGRGGFLNEACNFIGKMPLKPDLRVWGALLGACRIHKNLKLGEEVSKKIQMLGPEGSGNFVLLSNMYSAAGRWNEAANVRVVQMEKGFKKSPGCSWIEICGSIHAFIGGDQSHPQSQLIYEKLEGYLVEMKKLGYQADVGFALQDVEQEEKERSLLYHSEKLAIVFGILNKSSNKPIFVTKNLRICGDCHSAIKFITTITNRAITVRDASRFHHFSDGTCNCGDFW</sequence>
<dbReference type="NCBIfam" id="TIGR00756">
    <property type="entry name" value="PPR"/>
    <property type="match status" value="6"/>
</dbReference>
<dbReference type="InterPro" id="IPR032867">
    <property type="entry name" value="DYW_dom"/>
</dbReference>
<evidence type="ECO:0000256" key="1">
    <source>
        <dbReference type="ARBA" id="ARBA00022737"/>
    </source>
</evidence>
<dbReference type="Gene3D" id="1.25.40.10">
    <property type="entry name" value="Tetratricopeptide repeat domain"/>
    <property type="match status" value="5"/>
</dbReference>
<keyword evidence="5" id="KW-1185">Reference proteome</keyword>
<accession>A0A7J7P5I2</accession>
<dbReference type="InterPro" id="IPR046960">
    <property type="entry name" value="PPR_At4g14850-like_plant"/>
</dbReference>
<dbReference type="Pfam" id="PF01535">
    <property type="entry name" value="PPR"/>
    <property type="match status" value="3"/>
</dbReference>
<feature type="repeat" description="PPR" evidence="2">
    <location>
        <begin position="295"/>
        <end position="325"/>
    </location>
</feature>
<dbReference type="AlphaFoldDB" id="A0A7J7P5I2"/>
<dbReference type="FunFam" id="1.25.40.10:FF:000366">
    <property type="entry name" value="Pentatricopeptide (PPR) repeat-containing protein"/>
    <property type="match status" value="1"/>
</dbReference>
<protein>
    <recommendedName>
        <fullName evidence="3">DYW domain-containing protein</fullName>
    </recommendedName>
</protein>
<evidence type="ECO:0000256" key="2">
    <source>
        <dbReference type="PROSITE-ProRule" id="PRU00708"/>
    </source>
</evidence>
<dbReference type="GO" id="GO:0008270">
    <property type="term" value="F:zinc ion binding"/>
    <property type="evidence" value="ECO:0007669"/>
    <property type="project" value="InterPro"/>
</dbReference>